<sequence length="130" mass="14626">MSTHSSSELLPAHQRRSNSILSASSRKAWEDDDNGHRLSSSSSGRLDTAQGHTELKTKVDNFDDNDQITSIEAREGGKRVAGTTPDSGLWPSIKRFLSAQYIKISIEDDRAQNLYCYFSFLLARDERKTF</sequence>
<feature type="region of interest" description="Disordered" evidence="1">
    <location>
        <begin position="1"/>
        <end position="61"/>
    </location>
</feature>
<organism evidence="2 3">
    <name type="scientific">Trichoplax adhaerens</name>
    <name type="common">Trichoplax reptans</name>
    <dbReference type="NCBI Taxonomy" id="10228"/>
    <lineage>
        <taxon>Eukaryota</taxon>
        <taxon>Metazoa</taxon>
        <taxon>Placozoa</taxon>
        <taxon>Uniplacotomia</taxon>
        <taxon>Trichoplacea</taxon>
        <taxon>Trichoplacidae</taxon>
        <taxon>Trichoplax</taxon>
    </lineage>
</organism>
<reference evidence="2 3" key="1">
    <citation type="journal article" date="2008" name="Nature">
        <title>The Trichoplax genome and the nature of placozoans.</title>
        <authorList>
            <person name="Srivastava M."/>
            <person name="Begovic E."/>
            <person name="Chapman J."/>
            <person name="Putnam N.H."/>
            <person name="Hellsten U."/>
            <person name="Kawashima T."/>
            <person name="Kuo A."/>
            <person name="Mitros T."/>
            <person name="Salamov A."/>
            <person name="Carpenter M.L."/>
            <person name="Signorovitch A.Y."/>
            <person name="Moreno M.A."/>
            <person name="Kamm K."/>
            <person name="Grimwood J."/>
            <person name="Schmutz J."/>
            <person name="Shapiro H."/>
            <person name="Grigoriev I.V."/>
            <person name="Buss L.W."/>
            <person name="Schierwater B."/>
            <person name="Dellaporta S.L."/>
            <person name="Rokhsar D.S."/>
        </authorList>
    </citation>
    <scope>NUCLEOTIDE SEQUENCE [LARGE SCALE GENOMIC DNA]</scope>
    <source>
        <strain evidence="2 3">Grell-BS-1999</strain>
    </source>
</reference>
<dbReference type="EMBL" id="DS985250">
    <property type="protein sequence ID" value="EDV22241.1"/>
    <property type="molecule type" value="Genomic_DNA"/>
</dbReference>
<name>B3S5C9_TRIAD</name>
<dbReference type="HOGENOM" id="CLU_1940802_0_0_1"/>
<evidence type="ECO:0000313" key="3">
    <source>
        <dbReference type="Proteomes" id="UP000009022"/>
    </source>
</evidence>
<dbReference type="CTD" id="6756609"/>
<protein>
    <submittedName>
        <fullName evidence="2">Uncharacterized protein</fullName>
    </submittedName>
</protein>
<dbReference type="InParanoid" id="B3S5C9"/>
<evidence type="ECO:0000256" key="1">
    <source>
        <dbReference type="SAM" id="MobiDB-lite"/>
    </source>
</evidence>
<keyword evidence="3" id="KW-1185">Reference proteome</keyword>
<dbReference type="RefSeq" id="XP_002115396.1">
    <property type="nucleotide sequence ID" value="XM_002115360.1"/>
</dbReference>
<proteinExistence type="predicted"/>
<evidence type="ECO:0000313" key="2">
    <source>
        <dbReference type="EMBL" id="EDV22241.1"/>
    </source>
</evidence>
<dbReference type="AlphaFoldDB" id="B3S5C9"/>
<gene>
    <name evidence="2" type="ORF">TRIADDRAFT_59282</name>
</gene>
<dbReference type="Proteomes" id="UP000009022">
    <property type="component" value="Unassembled WGS sequence"/>
</dbReference>
<accession>B3S5C9</accession>
<dbReference type="KEGG" id="tad:TRIADDRAFT_59282"/>
<dbReference type="GeneID" id="6756609"/>